<reference evidence="2" key="1">
    <citation type="submission" date="2021-02" db="EMBL/GenBank/DDBJ databases">
        <title>Fulvivirga sp. S481 isolated from sea water.</title>
        <authorList>
            <person name="Bae S.S."/>
            <person name="Baek K."/>
        </authorList>
    </citation>
    <scope>NUCLEOTIDE SEQUENCE</scope>
    <source>
        <strain evidence="2">S481</strain>
    </source>
</reference>
<protein>
    <submittedName>
        <fullName evidence="2">YtxH domain-containing protein</fullName>
    </submittedName>
</protein>
<dbReference type="RefSeq" id="WP_205721914.1">
    <property type="nucleotide sequence ID" value="NZ_CP070608.1"/>
</dbReference>
<sequence length="88" mass="9648">MNNGMKTALSFVTGITAGAILGILTAPESGKKTRKRIVDEIDSTRATLEDLANEKLDEAKKLINWTAEEHARDGHRAIEKTKDKVKVS</sequence>
<accession>A0A974WGS5</accession>
<dbReference type="Proteomes" id="UP000662783">
    <property type="component" value="Chromosome"/>
</dbReference>
<keyword evidence="1" id="KW-1133">Transmembrane helix</keyword>
<feature type="transmembrane region" description="Helical" evidence="1">
    <location>
        <begin position="6"/>
        <end position="26"/>
    </location>
</feature>
<organism evidence="2 3">
    <name type="scientific">Fulvivirga lutea</name>
    <dbReference type="NCBI Taxonomy" id="2810512"/>
    <lineage>
        <taxon>Bacteria</taxon>
        <taxon>Pseudomonadati</taxon>
        <taxon>Bacteroidota</taxon>
        <taxon>Cytophagia</taxon>
        <taxon>Cytophagales</taxon>
        <taxon>Fulvivirgaceae</taxon>
        <taxon>Fulvivirga</taxon>
    </lineage>
</organism>
<evidence type="ECO:0000313" key="2">
    <source>
        <dbReference type="EMBL" id="QSE97403.1"/>
    </source>
</evidence>
<proteinExistence type="predicted"/>
<keyword evidence="1" id="KW-0472">Membrane</keyword>
<gene>
    <name evidence="2" type="ORF">JR347_17755</name>
</gene>
<keyword evidence="3" id="KW-1185">Reference proteome</keyword>
<keyword evidence="1" id="KW-0812">Transmembrane</keyword>
<dbReference type="KEGG" id="fuv:JR347_17755"/>
<dbReference type="EMBL" id="CP070608">
    <property type="protein sequence ID" value="QSE97403.1"/>
    <property type="molecule type" value="Genomic_DNA"/>
</dbReference>
<dbReference type="InterPro" id="IPR024623">
    <property type="entry name" value="YtxH"/>
</dbReference>
<evidence type="ECO:0000256" key="1">
    <source>
        <dbReference type="SAM" id="Phobius"/>
    </source>
</evidence>
<name>A0A974WGS5_9BACT</name>
<dbReference type="Pfam" id="PF12732">
    <property type="entry name" value="YtxH"/>
    <property type="match status" value="1"/>
</dbReference>
<dbReference type="AlphaFoldDB" id="A0A974WGS5"/>
<evidence type="ECO:0000313" key="3">
    <source>
        <dbReference type="Proteomes" id="UP000662783"/>
    </source>
</evidence>